<evidence type="ECO:0000313" key="3">
    <source>
        <dbReference type="Proteomes" id="UP000219281"/>
    </source>
</evidence>
<dbReference type="Gene3D" id="2.60.120.10">
    <property type="entry name" value="Jelly Rolls"/>
    <property type="match status" value="1"/>
</dbReference>
<feature type="chain" id="PRO_5013375476" description="Cupin domain-containing protein" evidence="1">
    <location>
        <begin position="21"/>
        <end position="102"/>
    </location>
</feature>
<sequence>MKFKLNFVIPLVLLTMTAFGQDKITEGTASAIFPLGSKVKNGNFTGEVWLQMLVPNDTVYNSNIGSVTFAPGARINWHYHPGGQLLLVTDGKGLYQEEGKPY</sequence>
<name>A0A285ZQU9_9SPHI</name>
<dbReference type="InterPro" id="IPR047263">
    <property type="entry name" value="HNL-like_cupin"/>
</dbReference>
<organism evidence="2 3">
    <name type="scientific">Pedobacter xixiisoli</name>
    <dbReference type="NCBI Taxonomy" id="1476464"/>
    <lineage>
        <taxon>Bacteria</taxon>
        <taxon>Pseudomonadati</taxon>
        <taxon>Bacteroidota</taxon>
        <taxon>Sphingobacteriia</taxon>
        <taxon>Sphingobacteriales</taxon>
        <taxon>Sphingobacteriaceae</taxon>
        <taxon>Pedobacter</taxon>
    </lineage>
</organism>
<dbReference type="AlphaFoldDB" id="A0A285ZQU9"/>
<dbReference type="SUPFAM" id="SSF51182">
    <property type="entry name" value="RmlC-like cupins"/>
    <property type="match status" value="1"/>
</dbReference>
<gene>
    <name evidence="2" type="ORF">SAMN06297358_0471</name>
</gene>
<keyword evidence="3" id="KW-1185">Reference proteome</keyword>
<proteinExistence type="predicted"/>
<dbReference type="Proteomes" id="UP000219281">
    <property type="component" value="Unassembled WGS sequence"/>
</dbReference>
<dbReference type="PANTHER" id="PTHR43698">
    <property type="entry name" value="RIBD C-TERMINAL DOMAIN CONTAINING PROTEIN"/>
    <property type="match status" value="1"/>
</dbReference>
<accession>A0A285ZQU9</accession>
<protein>
    <recommendedName>
        <fullName evidence="4">Cupin domain-containing protein</fullName>
    </recommendedName>
</protein>
<reference evidence="3" key="1">
    <citation type="submission" date="2017-09" db="EMBL/GenBank/DDBJ databases">
        <authorList>
            <person name="Varghese N."/>
            <person name="Submissions S."/>
        </authorList>
    </citation>
    <scope>NUCLEOTIDE SEQUENCE [LARGE SCALE GENOMIC DNA]</scope>
    <source>
        <strain evidence="3">CGMCC 1.12803</strain>
    </source>
</reference>
<evidence type="ECO:0008006" key="4">
    <source>
        <dbReference type="Google" id="ProtNLM"/>
    </source>
</evidence>
<keyword evidence="1" id="KW-0732">Signal</keyword>
<dbReference type="PANTHER" id="PTHR43698:SF1">
    <property type="entry name" value="BLL4564 PROTEIN"/>
    <property type="match status" value="1"/>
</dbReference>
<evidence type="ECO:0000256" key="1">
    <source>
        <dbReference type="SAM" id="SignalP"/>
    </source>
</evidence>
<evidence type="ECO:0000313" key="2">
    <source>
        <dbReference type="EMBL" id="SOD12056.1"/>
    </source>
</evidence>
<dbReference type="EMBL" id="OCMT01000001">
    <property type="protein sequence ID" value="SOD12056.1"/>
    <property type="molecule type" value="Genomic_DNA"/>
</dbReference>
<dbReference type="InterPro" id="IPR011051">
    <property type="entry name" value="RmlC_Cupin_sf"/>
</dbReference>
<dbReference type="CDD" id="cd02233">
    <property type="entry name" value="cupin_HNL-like"/>
    <property type="match status" value="1"/>
</dbReference>
<dbReference type="RefSeq" id="WP_205943941.1">
    <property type="nucleotide sequence ID" value="NZ_OCMT01000001.1"/>
</dbReference>
<feature type="signal peptide" evidence="1">
    <location>
        <begin position="1"/>
        <end position="20"/>
    </location>
</feature>
<dbReference type="InterPro" id="IPR014710">
    <property type="entry name" value="RmlC-like_jellyroll"/>
</dbReference>